<dbReference type="Pfam" id="PF08245">
    <property type="entry name" value="Mur_ligase_M"/>
    <property type="match status" value="1"/>
</dbReference>
<dbReference type="SUPFAM" id="SSF53623">
    <property type="entry name" value="MurD-like peptide ligases, catalytic domain"/>
    <property type="match status" value="1"/>
</dbReference>
<evidence type="ECO:0000256" key="3">
    <source>
        <dbReference type="ARBA" id="ARBA00004752"/>
    </source>
</evidence>
<evidence type="ECO:0000256" key="7">
    <source>
        <dbReference type="ARBA" id="ARBA00022490"/>
    </source>
</evidence>
<dbReference type="SUPFAM" id="SSF53244">
    <property type="entry name" value="MurD-like peptide ligases, peptide-binding domain"/>
    <property type="match status" value="1"/>
</dbReference>
<dbReference type="GO" id="GO:0008764">
    <property type="term" value="F:UDP-N-acetylmuramoylalanine-D-glutamate ligase activity"/>
    <property type="evidence" value="ECO:0007669"/>
    <property type="project" value="UniProtKB-UniRule"/>
</dbReference>
<dbReference type="InterPro" id="IPR036615">
    <property type="entry name" value="Mur_ligase_C_dom_sf"/>
</dbReference>
<dbReference type="Gene3D" id="3.40.50.720">
    <property type="entry name" value="NAD(P)-binding Rossmann-like Domain"/>
    <property type="match status" value="1"/>
</dbReference>
<dbReference type="GO" id="GO:0051301">
    <property type="term" value="P:cell division"/>
    <property type="evidence" value="ECO:0007669"/>
    <property type="project" value="UniProtKB-KW"/>
</dbReference>
<dbReference type="EC" id="6.3.2.9" evidence="5 17"/>
<dbReference type="UniPathway" id="UPA00219"/>
<evidence type="ECO:0000256" key="17">
    <source>
        <dbReference type="HAMAP-Rule" id="MF_00639"/>
    </source>
</evidence>
<evidence type="ECO:0000256" key="11">
    <source>
        <dbReference type="ARBA" id="ARBA00022960"/>
    </source>
</evidence>
<evidence type="ECO:0000256" key="15">
    <source>
        <dbReference type="ARBA" id="ARBA00032324"/>
    </source>
</evidence>
<evidence type="ECO:0000256" key="10">
    <source>
        <dbReference type="ARBA" id="ARBA00022840"/>
    </source>
</evidence>
<keyword evidence="13 17" id="KW-0961">Cell wall biogenesis/degradation</keyword>
<comment type="similarity">
    <text evidence="4 17">Belongs to the MurCDEF family.</text>
</comment>
<keyword evidence="22" id="KW-1185">Reference proteome</keyword>
<feature type="domain" description="Mur ligase C-terminal" evidence="19">
    <location>
        <begin position="312"/>
        <end position="425"/>
    </location>
</feature>
<evidence type="ECO:0000256" key="18">
    <source>
        <dbReference type="RuleBase" id="RU003664"/>
    </source>
</evidence>
<dbReference type="OrthoDB" id="9809796at2"/>
<feature type="domain" description="Mur ligase central" evidence="20">
    <location>
        <begin position="115"/>
        <end position="290"/>
    </location>
</feature>
<dbReference type="STRING" id="545501.BN997_04337"/>
<keyword evidence="12 17" id="KW-0573">Peptidoglycan synthesis</keyword>
<organism evidence="21 22">
    <name type="scientific">Oceanobacillus oncorhynchi</name>
    <dbReference type="NCBI Taxonomy" id="545501"/>
    <lineage>
        <taxon>Bacteria</taxon>
        <taxon>Bacillati</taxon>
        <taxon>Bacillota</taxon>
        <taxon>Bacilli</taxon>
        <taxon>Bacillales</taxon>
        <taxon>Bacillaceae</taxon>
        <taxon>Oceanobacillus</taxon>
    </lineage>
</organism>
<evidence type="ECO:0000256" key="2">
    <source>
        <dbReference type="ARBA" id="ARBA00004496"/>
    </source>
</evidence>
<evidence type="ECO:0000256" key="13">
    <source>
        <dbReference type="ARBA" id="ARBA00023316"/>
    </source>
</evidence>
<evidence type="ECO:0000256" key="8">
    <source>
        <dbReference type="ARBA" id="ARBA00022598"/>
    </source>
</evidence>
<sequence length="449" mass="48947">MNTWKQFPEKVLVLGLARSGTAAANVLLESGKDVTVNDAAASYEDVPVLALQEKGARLVLGSHPLSVLEGIEMVVKNPGIRYDHPVVAEAQKRSIPVITEVELVAYITEQPIIGITGSNGKTTTTTLVTEMLEKSDCKVKLAGNIGIAATEVAQTMQADEKVVMELSSFQLQGINTFRPSTAVLLNIYEAHLDYHGDLESYVRAKCNIFKNQHADDYLVYNADDPTLEEKVKGTKAKNIAFSATKNLYHTGAWADDTHVYFFDEAIIPLEDIVLVGKHNLENILAAVAAAKLNGATNEGIQHVLKTFSGVKHRLEFVGLLHGRYVYNDSKATNILATQKALDSFKKDIVLLAGGLDRGNEFDELIPHLHHVKAMVVFGETAPKLERVGKEAGIQVIEHAAGVDDAAKTGFSLADEGDILLLSPACASWDQYKTFEERGDIFVQAVHTMK</sequence>
<evidence type="ECO:0000313" key="21">
    <source>
        <dbReference type="EMBL" id="CEI84390.1"/>
    </source>
</evidence>
<accession>A0A0A1MG74</accession>
<dbReference type="GO" id="GO:0005524">
    <property type="term" value="F:ATP binding"/>
    <property type="evidence" value="ECO:0007669"/>
    <property type="project" value="UniProtKB-UniRule"/>
</dbReference>
<proteinExistence type="inferred from homology"/>
<dbReference type="GO" id="GO:0071555">
    <property type="term" value="P:cell wall organization"/>
    <property type="evidence" value="ECO:0007669"/>
    <property type="project" value="UniProtKB-KW"/>
</dbReference>
<protein>
    <recommendedName>
        <fullName evidence="6 17">UDP-N-acetylmuramoylalanine--D-glutamate ligase</fullName>
        <ecNumber evidence="5 17">6.3.2.9</ecNumber>
    </recommendedName>
    <alternativeName>
        <fullName evidence="15 17">D-glutamic acid-adding enzyme</fullName>
    </alternativeName>
    <alternativeName>
        <fullName evidence="14 17">UDP-N-acetylmuramoyl-L-alanyl-D-glutamate synthetase</fullName>
    </alternativeName>
</protein>
<feature type="binding site" evidence="17">
    <location>
        <begin position="117"/>
        <end position="123"/>
    </location>
    <ligand>
        <name>ATP</name>
        <dbReference type="ChEBI" id="CHEBI:30616"/>
    </ligand>
</feature>
<evidence type="ECO:0000256" key="6">
    <source>
        <dbReference type="ARBA" id="ARBA00015655"/>
    </source>
</evidence>
<dbReference type="Pfam" id="PF02875">
    <property type="entry name" value="Mur_ligase_C"/>
    <property type="match status" value="1"/>
</dbReference>
<dbReference type="Proteomes" id="UP000040453">
    <property type="component" value="Unassembled WGS sequence"/>
</dbReference>
<dbReference type="PANTHER" id="PTHR43692">
    <property type="entry name" value="UDP-N-ACETYLMURAMOYLALANINE--D-GLUTAMATE LIGASE"/>
    <property type="match status" value="1"/>
</dbReference>
<dbReference type="InterPro" id="IPR013221">
    <property type="entry name" value="Mur_ligase_cen"/>
</dbReference>
<comment type="subcellular location">
    <subcellularLocation>
        <location evidence="2 17 18">Cytoplasm</location>
    </subcellularLocation>
</comment>
<evidence type="ECO:0000256" key="12">
    <source>
        <dbReference type="ARBA" id="ARBA00022984"/>
    </source>
</evidence>
<dbReference type="Gene3D" id="3.40.1190.10">
    <property type="entry name" value="Mur-like, catalytic domain"/>
    <property type="match status" value="1"/>
</dbReference>
<dbReference type="InterPro" id="IPR004101">
    <property type="entry name" value="Mur_ligase_C"/>
</dbReference>
<reference evidence="21 22" key="1">
    <citation type="submission" date="2014-11" db="EMBL/GenBank/DDBJ databases">
        <authorList>
            <person name="Urmite Genomes Urmite Genomes"/>
        </authorList>
    </citation>
    <scope>NUCLEOTIDE SEQUENCE [LARGE SCALE GENOMIC DNA]</scope>
    <source>
        <strain evidence="21 22">Oc5</strain>
    </source>
</reference>
<comment type="pathway">
    <text evidence="3 17 18">Cell wall biogenesis; peptidoglycan biosynthesis.</text>
</comment>
<dbReference type="NCBIfam" id="TIGR01087">
    <property type="entry name" value="murD"/>
    <property type="match status" value="1"/>
</dbReference>
<keyword evidence="8 17" id="KW-0436">Ligase</keyword>
<evidence type="ECO:0000256" key="14">
    <source>
        <dbReference type="ARBA" id="ARBA00030398"/>
    </source>
</evidence>
<dbReference type="Gene3D" id="3.90.190.20">
    <property type="entry name" value="Mur ligase, C-terminal domain"/>
    <property type="match status" value="1"/>
</dbReference>
<comment type="catalytic activity">
    <reaction evidence="16 17 18">
        <text>UDP-N-acetyl-alpha-D-muramoyl-L-alanine + D-glutamate + ATP = UDP-N-acetyl-alpha-D-muramoyl-L-alanyl-D-glutamate + ADP + phosphate + H(+)</text>
        <dbReference type="Rhea" id="RHEA:16429"/>
        <dbReference type="ChEBI" id="CHEBI:15378"/>
        <dbReference type="ChEBI" id="CHEBI:29986"/>
        <dbReference type="ChEBI" id="CHEBI:30616"/>
        <dbReference type="ChEBI" id="CHEBI:43474"/>
        <dbReference type="ChEBI" id="CHEBI:83898"/>
        <dbReference type="ChEBI" id="CHEBI:83900"/>
        <dbReference type="ChEBI" id="CHEBI:456216"/>
        <dbReference type="EC" id="6.3.2.9"/>
    </reaction>
</comment>
<gene>
    <name evidence="17 21" type="primary">murD</name>
    <name evidence="21" type="ORF">BN997_04337</name>
</gene>
<keyword evidence="11 17" id="KW-0133">Cell shape</keyword>
<dbReference type="HAMAP" id="MF_00639">
    <property type="entry name" value="MurD"/>
    <property type="match status" value="1"/>
</dbReference>
<keyword evidence="10 17" id="KW-0067">ATP-binding</keyword>
<name>A0A0A1MG74_9BACI</name>
<dbReference type="InterPro" id="IPR036565">
    <property type="entry name" value="Mur-like_cat_sf"/>
</dbReference>
<evidence type="ECO:0000256" key="4">
    <source>
        <dbReference type="ARBA" id="ARBA00010416"/>
    </source>
</evidence>
<evidence type="ECO:0000259" key="19">
    <source>
        <dbReference type="Pfam" id="PF02875"/>
    </source>
</evidence>
<keyword evidence="7 17" id="KW-0963">Cytoplasm</keyword>
<dbReference type="GO" id="GO:0009252">
    <property type="term" value="P:peptidoglycan biosynthetic process"/>
    <property type="evidence" value="ECO:0007669"/>
    <property type="project" value="UniProtKB-UniRule"/>
</dbReference>
<dbReference type="EMBL" id="CDGG01000001">
    <property type="protein sequence ID" value="CEI84390.1"/>
    <property type="molecule type" value="Genomic_DNA"/>
</dbReference>
<dbReference type="PANTHER" id="PTHR43692:SF1">
    <property type="entry name" value="UDP-N-ACETYLMURAMOYLALANINE--D-GLUTAMATE LIGASE"/>
    <property type="match status" value="1"/>
</dbReference>
<evidence type="ECO:0000259" key="20">
    <source>
        <dbReference type="Pfam" id="PF08245"/>
    </source>
</evidence>
<dbReference type="AlphaFoldDB" id="A0A0A1MG74"/>
<dbReference type="GO" id="GO:0008360">
    <property type="term" value="P:regulation of cell shape"/>
    <property type="evidence" value="ECO:0007669"/>
    <property type="project" value="UniProtKB-KW"/>
</dbReference>
<evidence type="ECO:0000256" key="9">
    <source>
        <dbReference type="ARBA" id="ARBA00022741"/>
    </source>
</evidence>
<evidence type="ECO:0000313" key="22">
    <source>
        <dbReference type="Proteomes" id="UP000040453"/>
    </source>
</evidence>
<evidence type="ECO:0000256" key="16">
    <source>
        <dbReference type="ARBA" id="ARBA00047632"/>
    </source>
</evidence>
<comment type="function">
    <text evidence="1 17 18">Cell wall formation. Catalyzes the addition of glutamate to the nucleotide precursor UDP-N-acetylmuramoyl-L-alanine (UMA).</text>
</comment>
<keyword evidence="9 17" id="KW-0547">Nucleotide-binding</keyword>
<dbReference type="GO" id="GO:0005737">
    <property type="term" value="C:cytoplasm"/>
    <property type="evidence" value="ECO:0007669"/>
    <property type="project" value="UniProtKB-SubCell"/>
</dbReference>
<evidence type="ECO:0000256" key="5">
    <source>
        <dbReference type="ARBA" id="ARBA00012212"/>
    </source>
</evidence>
<dbReference type="InterPro" id="IPR005762">
    <property type="entry name" value="MurD"/>
</dbReference>
<keyword evidence="17 18" id="KW-0131">Cell cycle</keyword>
<evidence type="ECO:0000256" key="1">
    <source>
        <dbReference type="ARBA" id="ARBA00002734"/>
    </source>
</evidence>
<dbReference type="SUPFAM" id="SSF51984">
    <property type="entry name" value="MurCD N-terminal domain"/>
    <property type="match status" value="1"/>
</dbReference>
<keyword evidence="17 18" id="KW-0132">Cell division</keyword>
<dbReference type="RefSeq" id="WP_042535187.1">
    <property type="nucleotide sequence ID" value="NZ_CDGG01000001.1"/>
</dbReference>
<dbReference type="Pfam" id="PF21799">
    <property type="entry name" value="MurD-like_N"/>
    <property type="match status" value="1"/>
</dbReference>